<dbReference type="InterPro" id="IPR041916">
    <property type="entry name" value="Anti_sigma_zinc_sf"/>
</dbReference>
<evidence type="ECO:0000256" key="1">
    <source>
        <dbReference type="ARBA" id="ARBA00004167"/>
    </source>
</evidence>
<gene>
    <name evidence="14" type="ORF">GCM10022254_22660</name>
</gene>
<evidence type="ECO:0000259" key="13">
    <source>
        <dbReference type="Pfam" id="PF22618"/>
    </source>
</evidence>
<keyword evidence="8" id="KW-0804">Transcription</keyword>
<dbReference type="InterPro" id="IPR053877">
    <property type="entry name" value="RskA_N"/>
</dbReference>
<keyword evidence="15" id="KW-1185">Reference proteome</keyword>
<dbReference type="PANTHER" id="PTHR37461">
    <property type="entry name" value="ANTI-SIGMA-K FACTOR RSKA"/>
    <property type="match status" value="1"/>
</dbReference>
<protein>
    <recommendedName>
        <fullName evidence="10">Regulator of SigK</fullName>
    </recommendedName>
    <alternativeName>
        <fullName evidence="9">Sigma-K anti-sigma factor RskA</fullName>
    </alternativeName>
</protein>
<dbReference type="InterPro" id="IPR018764">
    <property type="entry name" value="RskA_C"/>
</dbReference>
<keyword evidence="7 11" id="KW-0472">Membrane</keyword>
<dbReference type="Proteomes" id="UP001501710">
    <property type="component" value="Unassembled WGS sequence"/>
</dbReference>
<dbReference type="PANTHER" id="PTHR37461:SF1">
    <property type="entry name" value="ANTI-SIGMA-K FACTOR RSKA"/>
    <property type="match status" value="1"/>
</dbReference>
<reference evidence="15" key="1">
    <citation type="journal article" date="2019" name="Int. J. Syst. Evol. Microbiol.">
        <title>The Global Catalogue of Microorganisms (GCM) 10K type strain sequencing project: providing services to taxonomists for standard genome sequencing and annotation.</title>
        <authorList>
            <consortium name="The Broad Institute Genomics Platform"/>
            <consortium name="The Broad Institute Genome Sequencing Center for Infectious Disease"/>
            <person name="Wu L."/>
            <person name="Ma J."/>
        </authorList>
    </citation>
    <scope>NUCLEOTIDE SEQUENCE [LARGE SCALE GENOMIC DNA]</scope>
    <source>
        <strain evidence="15">JCM 17440</strain>
    </source>
</reference>
<dbReference type="InterPro" id="IPR051474">
    <property type="entry name" value="Anti-sigma-K/W_factor"/>
</dbReference>
<evidence type="ECO:0000256" key="4">
    <source>
        <dbReference type="ARBA" id="ARBA00022692"/>
    </source>
</evidence>
<evidence type="ECO:0000256" key="7">
    <source>
        <dbReference type="ARBA" id="ARBA00023136"/>
    </source>
</evidence>
<evidence type="ECO:0000313" key="14">
    <source>
        <dbReference type="EMBL" id="GAA4229680.1"/>
    </source>
</evidence>
<evidence type="ECO:0000256" key="10">
    <source>
        <dbReference type="ARBA" id="ARBA00030803"/>
    </source>
</evidence>
<evidence type="ECO:0000256" key="6">
    <source>
        <dbReference type="ARBA" id="ARBA00023015"/>
    </source>
</evidence>
<evidence type="ECO:0000256" key="11">
    <source>
        <dbReference type="SAM" id="Phobius"/>
    </source>
</evidence>
<feature type="domain" description="Anti-sigma-K factor RskA N-terminal" evidence="13">
    <location>
        <begin position="6"/>
        <end position="37"/>
    </location>
</feature>
<keyword evidence="4 11" id="KW-0812">Transmembrane</keyword>
<dbReference type="EMBL" id="BAABAS010000005">
    <property type="protein sequence ID" value="GAA4229680.1"/>
    <property type="molecule type" value="Genomic_DNA"/>
</dbReference>
<evidence type="ECO:0000256" key="8">
    <source>
        <dbReference type="ARBA" id="ARBA00023163"/>
    </source>
</evidence>
<keyword evidence="6" id="KW-0805">Transcription regulation</keyword>
<keyword evidence="5 11" id="KW-1133">Transmembrane helix</keyword>
<evidence type="ECO:0000256" key="3">
    <source>
        <dbReference type="ARBA" id="ARBA00022475"/>
    </source>
</evidence>
<feature type="transmembrane region" description="Helical" evidence="11">
    <location>
        <begin position="91"/>
        <end position="113"/>
    </location>
</feature>
<proteinExistence type="predicted"/>
<feature type="domain" description="Anti-sigma K factor RskA C-terminal" evidence="12">
    <location>
        <begin position="93"/>
        <end position="229"/>
    </location>
</feature>
<comment type="caution">
    <text evidence="14">The sequence shown here is derived from an EMBL/GenBank/DDBJ whole genome shotgun (WGS) entry which is preliminary data.</text>
</comment>
<accession>A0ABP8BY70</accession>
<name>A0ABP8BY70_9ACTN</name>
<keyword evidence="3" id="KW-1003">Cell membrane</keyword>
<dbReference type="Pfam" id="PF10099">
    <property type="entry name" value="RskA_C"/>
    <property type="match status" value="1"/>
</dbReference>
<dbReference type="RefSeq" id="WP_344894082.1">
    <property type="nucleotide sequence ID" value="NZ_BAABAS010000005.1"/>
</dbReference>
<sequence length="236" mass="24898">MTHDPHDLAGPYALDALTDTERRRFERHLSGCAACADEAAGLRETTTRLALAAARRPPGALRGRVMAEIARTRQTPPPLNRRLPSPRTGGLSWLAAAACLVLALLGGVAALHFNRAADHAQALNRQITAIMTAPDAHTSTSRAQGTATVTVVSSRSLGRAVVTTSGLRPLPSARTYQMWWLGPTTPRSAGTLDLSKNPRPIITRGLADAQSFGVTIEPTGGSPQPTTAPLLTLPLT</sequence>
<evidence type="ECO:0000259" key="12">
    <source>
        <dbReference type="Pfam" id="PF10099"/>
    </source>
</evidence>
<evidence type="ECO:0000313" key="15">
    <source>
        <dbReference type="Proteomes" id="UP001501710"/>
    </source>
</evidence>
<evidence type="ECO:0000256" key="9">
    <source>
        <dbReference type="ARBA" id="ARBA00029829"/>
    </source>
</evidence>
<evidence type="ECO:0000256" key="2">
    <source>
        <dbReference type="ARBA" id="ARBA00004236"/>
    </source>
</evidence>
<dbReference type="Gene3D" id="1.10.10.1320">
    <property type="entry name" value="Anti-sigma factor, zinc-finger domain"/>
    <property type="match status" value="1"/>
</dbReference>
<organism evidence="14 15">
    <name type="scientific">Actinomadura meridiana</name>
    <dbReference type="NCBI Taxonomy" id="559626"/>
    <lineage>
        <taxon>Bacteria</taxon>
        <taxon>Bacillati</taxon>
        <taxon>Actinomycetota</taxon>
        <taxon>Actinomycetes</taxon>
        <taxon>Streptosporangiales</taxon>
        <taxon>Thermomonosporaceae</taxon>
        <taxon>Actinomadura</taxon>
    </lineage>
</organism>
<dbReference type="Pfam" id="PF22618">
    <property type="entry name" value="RskA_N"/>
    <property type="match status" value="1"/>
</dbReference>
<comment type="subcellular location">
    <subcellularLocation>
        <location evidence="2">Cell membrane</location>
    </subcellularLocation>
    <subcellularLocation>
        <location evidence="1">Membrane</location>
        <topology evidence="1">Single-pass membrane protein</topology>
    </subcellularLocation>
</comment>
<evidence type="ECO:0000256" key="5">
    <source>
        <dbReference type="ARBA" id="ARBA00022989"/>
    </source>
</evidence>